<dbReference type="InterPro" id="IPR018653">
    <property type="entry name" value="ScfR_C"/>
</dbReference>
<evidence type="ECO:0000259" key="1">
    <source>
        <dbReference type="Pfam" id="PF09856"/>
    </source>
</evidence>
<protein>
    <recommendedName>
        <fullName evidence="1">Short-chain fatty acyl coenzyme A regulators C-terminal domain-containing protein</fullName>
    </recommendedName>
</protein>
<dbReference type="AlphaFoldDB" id="A0A383EUL9"/>
<sequence>AGEMEFARNGGGCGRWIPHQAFRNSGAISVQAASLEEGQKLLTIARTCLAPRTQPTHYGTPMYVVALGCDLKFAKNICYADSFVNARTTALTPIGLGCHVCERQNCQHRGSPPRGHKLHFDISRRHSGLFTSG</sequence>
<name>A0A383EUL9_9ZZZZ</name>
<proteinExistence type="predicted"/>
<evidence type="ECO:0000313" key="2">
    <source>
        <dbReference type="EMBL" id="SVE60567.1"/>
    </source>
</evidence>
<dbReference type="EMBL" id="UINC01229015">
    <property type="protein sequence ID" value="SVE60567.1"/>
    <property type="molecule type" value="Genomic_DNA"/>
</dbReference>
<organism evidence="2">
    <name type="scientific">marine metagenome</name>
    <dbReference type="NCBI Taxonomy" id="408172"/>
    <lineage>
        <taxon>unclassified sequences</taxon>
        <taxon>metagenomes</taxon>
        <taxon>ecological metagenomes</taxon>
    </lineage>
</organism>
<dbReference type="Pfam" id="PF09856">
    <property type="entry name" value="ScfRs"/>
    <property type="match status" value="1"/>
</dbReference>
<accession>A0A383EUL9</accession>
<feature type="non-terminal residue" evidence="2">
    <location>
        <position position="1"/>
    </location>
</feature>
<gene>
    <name evidence="2" type="ORF">METZ01_LOCUS513421</name>
</gene>
<reference evidence="2" key="1">
    <citation type="submission" date="2018-05" db="EMBL/GenBank/DDBJ databases">
        <authorList>
            <person name="Lanie J.A."/>
            <person name="Ng W.-L."/>
            <person name="Kazmierczak K.M."/>
            <person name="Andrzejewski T.M."/>
            <person name="Davidsen T.M."/>
            <person name="Wayne K.J."/>
            <person name="Tettelin H."/>
            <person name="Glass J.I."/>
            <person name="Rusch D."/>
            <person name="Podicherti R."/>
            <person name="Tsui H.-C.T."/>
            <person name="Winkler M.E."/>
        </authorList>
    </citation>
    <scope>NUCLEOTIDE SEQUENCE</scope>
</reference>
<feature type="domain" description="Short-chain fatty acyl coenzyme A regulators C-terminal" evidence="1">
    <location>
        <begin position="2"/>
        <end position="127"/>
    </location>
</feature>